<protein>
    <submittedName>
        <fullName evidence="1">Uncharacterized protein</fullName>
    </submittedName>
</protein>
<evidence type="ECO:0000313" key="1">
    <source>
        <dbReference type="EMBL" id="CAA9299011.1"/>
    </source>
</evidence>
<reference evidence="1" key="1">
    <citation type="submission" date="2020-02" db="EMBL/GenBank/DDBJ databases">
        <authorList>
            <person name="Meier V. D."/>
        </authorList>
    </citation>
    <scope>NUCLEOTIDE SEQUENCE</scope>
    <source>
        <strain evidence="1">AVDCRST_MAG89</strain>
    </source>
</reference>
<sequence length="153" mass="17901">MRRKRLQHVADTLCHMFCGWRLISSYRELEKFGSGTWSIDVLAERCAFEGQLRPLRIAGELAEWLHKDLAAHRIDIRDLREANLTVELRFGTVAKDQRSTRDAHFDQQGHHLVPPRFLRCEIHCRAQVSTDEATYTSEYDDLEEWPSGWPARP</sequence>
<dbReference type="EMBL" id="CADCTV010000075">
    <property type="protein sequence ID" value="CAA9299011.1"/>
    <property type="molecule type" value="Genomic_DNA"/>
</dbReference>
<accession>A0A6J4K931</accession>
<name>A0A6J4K931_9BACT</name>
<gene>
    <name evidence="1" type="ORF">AVDCRST_MAG89-320</name>
</gene>
<dbReference type="AlphaFoldDB" id="A0A6J4K931"/>
<proteinExistence type="predicted"/>
<organism evidence="1">
    <name type="scientific">uncultured Gemmatimonadota bacterium</name>
    <dbReference type="NCBI Taxonomy" id="203437"/>
    <lineage>
        <taxon>Bacteria</taxon>
        <taxon>Pseudomonadati</taxon>
        <taxon>Gemmatimonadota</taxon>
        <taxon>environmental samples</taxon>
    </lineage>
</organism>